<comment type="caution">
    <text evidence="2">The sequence shown here is derived from an EMBL/GenBank/DDBJ whole genome shotgun (WGS) entry which is preliminary data.</text>
</comment>
<sequence length="519" mass="57473">MPSLSLALPLFPHPEELSTDLPSPSPSYVFEYPVPPRPLSSQAPPSTSLPSRRISHSDIDATATNEDSMDAQMNRPNPPGLPYSNIDKETEHIQSSDFPDTHPERTHSSDLPDTHAEHTHSSDLPDTHAEHTQPSDLPDTHAEHTQPSDLPDTHAEHTQPSDLPDTHAEHTQPSDLSDTRTQPSNLSDVHTEHAQPTDVSDTQTQGIRPPAQTGPSPLSDIQTESIQSSDHADGQNEHMSSALLDVQTEHVQILEFSDENPESPASEPQELESQENGSSENIHCADDQRVSPEPDLQSDLISVQTDALFLDRRSSEGTELTCSVQHADEEGVPKYMSEDIQMDYYESSVPPTARREPCDDPDSHADDADIPHDTRHPRMTQRHSIPGSDYADHQKETSKTHSLSKLLRAKTEPNLNTKSTKKHRVKPVKPKPKVKPRYRSRSSSPYTNSAFLPRLPAATSLSSPFPKLPKRYKGTARRRKISKDHLSPPTLFPKLASDAPPPPSYPQSLRPPQSPSIFT</sequence>
<feature type="compositionally biased region" description="Basic and acidic residues" evidence="1">
    <location>
        <begin position="86"/>
        <end position="172"/>
    </location>
</feature>
<dbReference type="EMBL" id="QCYY01001241">
    <property type="protein sequence ID" value="ROT79447.1"/>
    <property type="molecule type" value="Genomic_DNA"/>
</dbReference>
<feature type="compositionally biased region" description="Basic residues" evidence="1">
    <location>
        <begin position="419"/>
        <end position="440"/>
    </location>
</feature>
<organism evidence="2 3">
    <name type="scientific">Penaeus vannamei</name>
    <name type="common">Whiteleg shrimp</name>
    <name type="synonym">Litopenaeus vannamei</name>
    <dbReference type="NCBI Taxonomy" id="6689"/>
    <lineage>
        <taxon>Eukaryota</taxon>
        <taxon>Metazoa</taxon>
        <taxon>Ecdysozoa</taxon>
        <taxon>Arthropoda</taxon>
        <taxon>Crustacea</taxon>
        <taxon>Multicrustacea</taxon>
        <taxon>Malacostraca</taxon>
        <taxon>Eumalacostraca</taxon>
        <taxon>Eucarida</taxon>
        <taxon>Decapoda</taxon>
        <taxon>Dendrobranchiata</taxon>
        <taxon>Penaeoidea</taxon>
        <taxon>Penaeidae</taxon>
        <taxon>Penaeus</taxon>
    </lineage>
</organism>
<name>A0A423TSJ3_PENVA</name>
<feature type="compositionally biased region" description="Basic and acidic residues" evidence="1">
    <location>
        <begin position="283"/>
        <end position="292"/>
    </location>
</feature>
<keyword evidence="3" id="KW-1185">Reference proteome</keyword>
<reference evidence="2 3" key="1">
    <citation type="submission" date="2018-04" db="EMBL/GenBank/DDBJ databases">
        <authorList>
            <person name="Zhang X."/>
            <person name="Yuan J."/>
            <person name="Li F."/>
            <person name="Xiang J."/>
        </authorList>
    </citation>
    <scope>NUCLEOTIDE SEQUENCE [LARGE SCALE GENOMIC DNA]</scope>
    <source>
        <tissue evidence="2">Muscle</tissue>
    </source>
</reference>
<evidence type="ECO:0000313" key="2">
    <source>
        <dbReference type="EMBL" id="ROT79447.1"/>
    </source>
</evidence>
<feature type="compositionally biased region" description="Basic residues" evidence="1">
    <location>
        <begin position="468"/>
        <end position="482"/>
    </location>
</feature>
<feature type="compositionally biased region" description="Polar residues" evidence="1">
    <location>
        <begin position="39"/>
        <end position="50"/>
    </location>
</feature>
<feature type="compositionally biased region" description="Polar residues" evidence="1">
    <location>
        <begin position="173"/>
        <end position="188"/>
    </location>
</feature>
<feature type="region of interest" description="Disordered" evidence="1">
    <location>
        <begin position="315"/>
        <end position="519"/>
    </location>
</feature>
<feature type="compositionally biased region" description="Polar residues" evidence="1">
    <location>
        <begin position="213"/>
        <end position="229"/>
    </location>
</feature>
<feature type="region of interest" description="Disordered" evidence="1">
    <location>
        <begin position="1"/>
        <end position="240"/>
    </location>
</feature>
<dbReference type="Proteomes" id="UP000283509">
    <property type="component" value="Unassembled WGS sequence"/>
</dbReference>
<evidence type="ECO:0000256" key="1">
    <source>
        <dbReference type="SAM" id="MobiDB-lite"/>
    </source>
</evidence>
<protein>
    <submittedName>
        <fullName evidence="2">Variant surface antigen A</fullName>
    </submittedName>
</protein>
<gene>
    <name evidence="2" type="ORF">C7M84_001822</name>
</gene>
<proteinExistence type="predicted"/>
<reference evidence="2 3" key="2">
    <citation type="submission" date="2019-01" db="EMBL/GenBank/DDBJ databases">
        <title>The decoding of complex shrimp genome reveals the adaptation for benthos swimmer, frequently molting mechanism and breeding impact on genome.</title>
        <authorList>
            <person name="Sun Y."/>
            <person name="Gao Y."/>
            <person name="Yu Y."/>
        </authorList>
    </citation>
    <scope>NUCLEOTIDE SEQUENCE [LARGE SCALE GENOMIC DNA]</scope>
    <source>
        <tissue evidence="2">Muscle</tissue>
    </source>
</reference>
<dbReference type="AlphaFoldDB" id="A0A423TSJ3"/>
<feature type="region of interest" description="Disordered" evidence="1">
    <location>
        <begin position="254"/>
        <end position="302"/>
    </location>
</feature>
<feature type="compositionally biased region" description="Basic and acidic residues" evidence="1">
    <location>
        <begin position="353"/>
        <end position="376"/>
    </location>
</feature>
<feature type="compositionally biased region" description="Polar residues" evidence="1">
    <location>
        <begin position="197"/>
        <end position="206"/>
    </location>
</feature>
<evidence type="ECO:0000313" key="3">
    <source>
        <dbReference type="Proteomes" id="UP000283509"/>
    </source>
</evidence>
<feature type="compositionally biased region" description="Basic and acidic residues" evidence="1">
    <location>
        <begin position="390"/>
        <end position="399"/>
    </location>
</feature>
<accession>A0A423TSJ3</accession>